<sequence>MIVGAIVSKLQFGHRFLSVEITYAVDKGYKAFAGFNSATDFCLWKWGNPAKRSLPPSDGFNSATDFCLWKSLERDTLELKATAALQFGHRFLSVEISAICRIPRIMLSMLQFGHRFLSVEILHPMRDTIDGDWASIRPQIFVCGNYEPPERTWK</sequence>
<reference evidence="1" key="1">
    <citation type="submission" date="2019-04" db="EMBL/GenBank/DDBJ databases">
        <authorList>
            <consortium name="Science for Life Laboratories"/>
        </authorList>
    </citation>
    <scope>NUCLEOTIDE SEQUENCE</scope>
    <source>
        <strain evidence="1">MBLW1</strain>
    </source>
</reference>
<proteinExistence type="predicted"/>
<protein>
    <submittedName>
        <fullName evidence="1">Uncharacterized protein</fullName>
    </submittedName>
</protein>
<accession>A0A6C2YUU0</accession>
<dbReference type="Proteomes" id="UP000464378">
    <property type="component" value="Chromosome"/>
</dbReference>
<gene>
    <name evidence="1" type="ORF">GMBLW1_39790</name>
</gene>
<name>A0A6C2YUU0_9BACT</name>
<organism evidence="1">
    <name type="scientific">Tuwongella immobilis</name>
    <dbReference type="NCBI Taxonomy" id="692036"/>
    <lineage>
        <taxon>Bacteria</taxon>
        <taxon>Pseudomonadati</taxon>
        <taxon>Planctomycetota</taxon>
        <taxon>Planctomycetia</taxon>
        <taxon>Gemmatales</taxon>
        <taxon>Gemmataceae</taxon>
        <taxon>Tuwongella</taxon>
    </lineage>
</organism>
<dbReference type="KEGG" id="tim:GMBLW1_39790"/>
<evidence type="ECO:0000313" key="1">
    <source>
        <dbReference type="EMBL" id="VIP05214.1"/>
    </source>
</evidence>
<keyword evidence="2" id="KW-1185">Reference proteome</keyword>
<dbReference type="AlphaFoldDB" id="A0A6C2YUU0"/>
<dbReference type="EMBL" id="LR593887">
    <property type="protein sequence ID" value="VTS07784.1"/>
    <property type="molecule type" value="Genomic_DNA"/>
</dbReference>
<dbReference type="EMBL" id="LR586016">
    <property type="protein sequence ID" value="VIP05214.1"/>
    <property type="molecule type" value="Genomic_DNA"/>
</dbReference>
<evidence type="ECO:0000313" key="2">
    <source>
        <dbReference type="Proteomes" id="UP000464378"/>
    </source>
</evidence>
<dbReference type="InParanoid" id="A0A6C2YUU0"/>